<evidence type="ECO:0000256" key="1">
    <source>
        <dbReference type="ARBA" id="ARBA00023098"/>
    </source>
</evidence>
<dbReference type="STRING" id="216432.CA2559_10458"/>
<dbReference type="eggNOG" id="COG4667">
    <property type="taxonomic scope" value="Bacteria"/>
</dbReference>
<name>A3U9G4_CROAH</name>
<sequence length="301" mass="34602">MRALVISGGGSKGAYAGGVAHYLIRHQHTKYDLFLGSSTGSLLLPHLALGNLNKLYNIYTNVNQNSIFSLNPFRVKRKDNREFVSINYVNSLLQFIKRKRTFGESKNLRQLIRKNFSEAEFQKARTNAKDIVVTVSNLTKNKVEYKSIQECTYDDFCEWIWISCNYVPFMSLVEKDGFEYADGGFGCLIPIREAIRRGATEIDAIILESENMEHNKILGKNPFSLMVGLFSFMMDQTERHNIVEGKLAAINKEVTLNLYYTPSKLTENSLIFNKKLMRSWWKQGYAYAERKAQQAKDNELK</sequence>
<keyword evidence="1 2" id="KW-0443">Lipid metabolism</keyword>
<feature type="domain" description="PNPLA" evidence="3">
    <location>
        <begin position="4"/>
        <end position="195"/>
    </location>
</feature>
<evidence type="ECO:0000259" key="3">
    <source>
        <dbReference type="PROSITE" id="PS51635"/>
    </source>
</evidence>
<evidence type="ECO:0000313" key="5">
    <source>
        <dbReference type="Proteomes" id="UP000002297"/>
    </source>
</evidence>
<dbReference type="PROSITE" id="PS51635">
    <property type="entry name" value="PNPLA"/>
    <property type="match status" value="1"/>
</dbReference>
<protein>
    <recommendedName>
        <fullName evidence="3">PNPLA domain-containing protein</fullName>
    </recommendedName>
</protein>
<dbReference type="OrthoDB" id="1489257at2"/>
<dbReference type="GeneID" id="89453831"/>
<dbReference type="Gene3D" id="3.40.1090.10">
    <property type="entry name" value="Cytosolic phospholipase A2 catalytic domain"/>
    <property type="match status" value="1"/>
</dbReference>
<accession>A3U9G4</accession>
<dbReference type="RefSeq" id="WP_013187835.1">
    <property type="nucleotide sequence ID" value="NC_014230.1"/>
</dbReference>
<dbReference type="Pfam" id="PF01734">
    <property type="entry name" value="Patatin"/>
    <property type="match status" value="1"/>
</dbReference>
<keyword evidence="2" id="KW-0442">Lipid degradation</keyword>
<dbReference type="SUPFAM" id="SSF52151">
    <property type="entry name" value="FabD/lysophospholipase-like"/>
    <property type="match status" value="1"/>
</dbReference>
<organism evidence="4 5">
    <name type="scientific">Croceibacter atlanticus (strain ATCC BAA-628 / JCM 21780 / CIP 108009 / IAM 15332 / KCTC 12090 / HTCC2559)</name>
    <dbReference type="NCBI Taxonomy" id="216432"/>
    <lineage>
        <taxon>Bacteria</taxon>
        <taxon>Pseudomonadati</taxon>
        <taxon>Bacteroidota</taxon>
        <taxon>Flavobacteriia</taxon>
        <taxon>Flavobacteriales</taxon>
        <taxon>Flavobacteriaceae</taxon>
        <taxon>Croceibacter</taxon>
    </lineage>
</organism>
<dbReference type="InterPro" id="IPR016035">
    <property type="entry name" value="Acyl_Trfase/lysoPLipase"/>
</dbReference>
<keyword evidence="2" id="KW-0378">Hydrolase</keyword>
<feature type="active site" description="Nucleophile" evidence="2">
    <location>
        <position position="38"/>
    </location>
</feature>
<dbReference type="AlphaFoldDB" id="A3U9G4"/>
<feature type="short sequence motif" description="GXGXXG" evidence="2">
    <location>
        <begin position="8"/>
        <end position="13"/>
    </location>
</feature>
<keyword evidence="5" id="KW-1185">Reference proteome</keyword>
<reference evidence="4 5" key="1">
    <citation type="journal article" date="2010" name="J. Bacteriol.">
        <title>The complete genome sequence of Croceibacter atlanticus HTCC2559T.</title>
        <authorList>
            <person name="Oh H.M."/>
            <person name="Kang I."/>
            <person name="Ferriera S."/>
            <person name="Giovannoni S.J."/>
            <person name="Cho J.C."/>
        </authorList>
    </citation>
    <scope>NUCLEOTIDE SEQUENCE [LARGE SCALE GENOMIC DNA]</scope>
    <source>
        <strain evidence="5">ATCC BAA-628 / HTCC2559 / KCTC 12090</strain>
    </source>
</reference>
<gene>
    <name evidence="4" type="ordered locus">CA2559_10458</name>
</gene>
<dbReference type="KEGG" id="cat:CA2559_10458"/>
<dbReference type="GO" id="GO:0016787">
    <property type="term" value="F:hydrolase activity"/>
    <property type="evidence" value="ECO:0007669"/>
    <property type="project" value="UniProtKB-UniRule"/>
</dbReference>
<dbReference type="InterPro" id="IPR002641">
    <property type="entry name" value="PNPLA_dom"/>
</dbReference>
<dbReference type="EMBL" id="CP002046">
    <property type="protein sequence ID" value="EAP86450.1"/>
    <property type="molecule type" value="Genomic_DNA"/>
</dbReference>
<proteinExistence type="predicted"/>
<evidence type="ECO:0000313" key="4">
    <source>
        <dbReference type="EMBL" id="EAP86450.1"/>
    </source>
</evidence>
<dbReference type="GO" id="GO:0016042">
    <property type="term" value="P:lipid catabolic process"/>
    <property type="evidence" value="ECO:0007669"/>
    <property type="project" value="UniProtKB-UniRule"/>
</dbReference>
<feature type="active site" description="Proton acceptor" evidence="2">
    <location>
        <position position="182"/>
    </location>
</feature>
<feature type="short sequence motif" description="DGA/G" evidence="2">
    <location>
        <begin position="182"/>
        <end position="184"/>
    </location>
</feature>
<feature type="short sequence motif" description="GXSXG" evidence="2">
    <location>
        <begin position="36"/>
        <end position="40"/>
    </location>
</feature>
<dbReference type="HOGENOM" id="CLU_914417_0_0_10"/>
<dbReference type="Proteomes" id="UP000002297">
    <property type="component" value="Chromosome"/>
</dbReference>
<evidence type="ECO:0000256" key="2">
    <source>
        <dbReference type="PROSITE-ProRule" id="PRU01161"/>
    </source>
</evidence>